<feature type="chain" id="PRO_5011441328" evidence="1">
    <location>
        <begin position="25"/>
        <end position="382"/>
    </location>
</feature>
<reference evidence="3" key="1">
    <citation type="submission" date="2016-10" db="EMBL/GenBank/DDBJ databases">
        <authorList>
            <person name="Varghese N."/>
            <person name="Submissions S."/>
        </authorList>
    </citation>
    <scope>NUCLEOTIDE SEQUENCE [LARGE SCALE GENOMIC DNA]</scope>
    <source>
        <strain evidence="3">CGMCC 1.10971</strain>
    </source>
</reference>
<evidence type="ECO:0000256" key="1">
    <source>
        <dbReference type="SAM" id="SignalP"/>
    </source>
</evidence>
<accession>A0A1I2M538</accession>
<keyword evidence="1" id="KW-0732">Signal</keyword>
<dbReference type="OrthoDB" id="5824136at2"/>
<organism evidence="2 3">
    <name type="scientific">Neptunomonas qingdaonensis</name>
    <dbReference type="NCBI Taxonomy" id="1045558"/>
    <lineage>
        <taxon>Bacteria</taxon>
        <taxon>Pseudomonadati</taxon>
        <taxon>Pseudomonadota</taxon>
        <taxon>Gammaproteobacteria</taxon>
        <taxon>Oceanospirillales</taxon>
        <taxon>Oceanospirillaceae</taxon>
        <taxon>Neptunomonas</taxon>
    </lineage>
</organism>
<proteinExistence type="predicted"/>
<dbReference type="Proteomes" id="UP000198623">
    <property type="component" value="Unassembled WGS sequence"/>
</dbReference>
<dbReference type="InterPro" id="IPR007433">
    <property type="entry name" value="DUF481"/>
</dbReference>
<sequence>MKSNKLALVIATVVAGSSASMAMAENVTLFDYEEASSAYEDAYINANFDAKSGNQDQSSYDLDLSLDFEKVLSTPDRNTAFSFDGETTKSRGGNAADKSVSNYQAFGSVQVDNYFEPNSNGAFWYGKGDVGLQKGADDPRITATLGLGYGRVVNVTPMARAIRMVEALTERNILTQTPSLAAYKAVANIIAREDEYRSKYGAEDYEINWIQDIEAALGGGIGAAGAIKSYDVLVNERLSTRKHGWLVRAGVGAVLKDYDGSDGNPLLELGAEYHRPLSNATQFSNEALLTAILDDDDNSFTVTNNMTLTHEISDRVDWENSWVLTHIDYENAEDVTNNELSSSFYYYISNSLKFDVTVSLEDYEANDEVDKNLSMGLTYRLK</sequence>
<dbReference type="EMBL" id="FOOU01000001">
    <property type="protein sequence ID" value="SFF85919.1"/>
    <property type="molecule type" value="Genomic_DNA"/>
</dbReference>
<name>A0A1I2M538_9GAMM</name>
<protein>
    <submittedName>
        <fullName evidence="2">Uncharacterized protein</fullName>
    </submittedName>
</protein>
<dbReference type="RefSeq" id="WP_090723663.1">
    <property type="nucleotide sequence ID" value="NZ_FOOU01000001.1"/>
</dbReference>
<dbReference type="AlphaFoldDB" id="A0A1I2M538"/>
<feature type="signal peptide" evidence="1">
    <location>
        <begin position="1"/>
        <end position="24"/>
    </location>
</feature>
<evidence type="ECO:0000313" key="2">
    <source>
        <dbReference type="EMBL" id="SFF85919.1"/>
    </source>
</evidence>
<evidence type="ECO:0000313" key="3">
    <source>
        <dbReference type="Proteomes" id="UP000198623"/>
    </source>
</evidence>
<dbReference type="Pfam" id="PF04338">
    <property type="entry name" value="DUF481"/>
    <property type="match status" value="1"/>
</dbReference>
<keyword evidence="3" id="KW-1185">Reference proteome</keyword>
<gene>
    <name evidence="2" type="ORF">SAMN05216175_101396</name>
</gene>